<accession>Q8EX34</accession>
<dbReference type="KEGG" id="mpe:MYPE160"/>
<dbReference type="FunCoup" id="Q8EX34">
    <property type="interactions" value="110"/>
</dbReference>
<evidence type="ECO:0000256" key="2">
    <source>
        <dbReference type="ARBA" id="ARBA00012415"/>
    </source>
</evidence>
<dbReference type="GO" id="GO:0006011">
    <property type="term" value="P:UDP-alpha-D-glucose metabolic process"/>
    <property type="evidence" value="ECO:0007669"/>
    <property type="project" value="InterPro"/>
</dbReference>
<evidence type="ECO:0000313" key="9">
    <source>
        <dbReference type="Proteomes" id="UP000002522"/>
    </source>
</evidence>
<dbReference type="PANTHER" id="PTHR43197:SF1">
    <property type="entry name" value="UTP--GLUCOSE-1-PHOSPHATE URIDYLYLTRANSFERASE"/>
    <property type="match status" value="1"/>
</dbReference>
<proteinExistence type="inferred from homology"/>
<dbReference type="Gene3D" id="3.90.550.10">
    <property type="entry name" value="Spore Coat Polysaccharide Biosynthesis Protein SpsA, Chain A"/>
    <property type="match status" value="1"/>
</dbReference>
<reference evidence="8 9" key="1">
    <citation type="journal article" date="2002" name="Nucleic Acids Res.">
        <title>The complete genomic sequence of Mycoplasma penetrans, an intracellular bacterial pathogen in humans.</title>
        <authorList>
            <person name="Sasaki Y."/>
            <person name="Ishikawa J."/>
            <person name="Yamashita A."/>
            <person name="Oshima K."/>
            <person name="Kenri T."/>
            <person name="Furuya K."/>
            <person name="Yoshino C."/>
            <person name="Horino A."/>
            <person name="Shiba T."/>
            <person name="Sasaki T."/>
            <person name="Hattori M."/>
        </authorList>
    </citation>
    <scope>NUCLEOTIDE SEQUENCE [LARGE SCALE GENOMIC DNA]</scope>
    <source>
        <strain evidence="8 9">HF-2</strain>
    </source>
</reference>
<evidence type="ECO:0000256" key="6">
    <source>
        <dbReference type="RuleBase" id="RU361259"/>
    </source>
</evidence>
<keyword evidence="3 6" id="KW-0808">Transferase</keyword>
<dbReference type="EC" id="2.7.7.9" evidence="2 6"/>
<dbReference type="AlphaFoldDB" id="Q8EX34"/>
<dbReference type="InterPro" id="IPR005835">
    <property type="entry name" value="NTP_transferase_dom"/>
</dbReference>
<dbReference type="NCBIfam" id="TIGR01099">
    <property type="entry name" value="galU"/>
    <property type="match status" value="1"/>
</dbReference>
<evidence type="ECO:0000256" key="5">
    <source>
        <dbReference type="ARBA" id="ARBA00048128"/>
    </source>
</evidence>
<name>Q8EX34_MALP2</name>
<dbReference type="EMBL" id="BA000026">
    <property type="protein sequence ID" value="BAC43806.1"/>
    <property type="molecule type" value="Genomic_DNA"/>
</dbReference>
<dbReference type="GO" id="GO:0003983">
    <property type="term" value="F:UTP:glucose-1-phosphate uridylyltransferase activity"/>
    <property type="evidence" value="ECO:0007669"/>
    <property type="project" value="UniProtKB-EC"/>
</dbReference>
<evidence type="ECO:0000259" key="7">
    <source>
        <dbReference type="Pfam" id="PF00483"/>
    </source>
</evidence>
<evidence type="ECO:0000256" key="1">
    <source>
        <dbReference type="ARBA" id="ARBA00006890"/>
    </source>
</evidence>
<dbReference type="InterPro" id="IPR029044">
    <property type="entry name" value="Nucleotide-diphossugar_trans"/>
</dbReference>
<dbReference type="SUPFAM" id="SSF53448">
    <property type="entry name" value="Nucleotide-diphospho-sugar transferases"/>
    <property type="match status" value="1"/>
</dbReference>
<sequence length="299" mass="33931">MKKRVTKAVIPAAGMGTRFLPATKAMPKEMLPILDKPTIQFIVEEAVASGIEDILIIVSQYKNSIMDHFDYFFELEERLKQKNKVEDYKLVRNISDMAHIHYIRQKEPMGLGHAINMAKRFIGNEPFAILLGDDVIVQNNQSDKPALKQCIELFEEKNVSIVGVQEVEHKEVSKYGIIDPLEQVDLKTQSMRVKNMIEKPDPSISPSNYAILGRYVLTPSIFKELEETQVSPRGEIEITGSLLNLAQKEGVYAKVFTGKRYDIGSKIGYLKATLDISLSKPDVRDELLEYMKLLVETNK</sequence>
<dbReference type="PANTHER" id="PTHR43197">
    <property type="entry name" value="UTP--GLUCOSE-1-PHOSPHATE URIDYLYLTRANSFERASE"/>
    <property type="match status" value="1"/>
</dbReference>
<dbReference type="CDD" id="cd02541">
    <property type="entry name" value="UGPase_prokaryotic"/>
    <property type="match status" value="1"/>
</dbReference>
<protein>
    <recommendedName>
        <fullName evidence="2 6">UTP--glucose-1-phosphate uridylyltransferase</fullName>
        <ecNumber evidence="2 6">2.7.7.9</ecNumber>
    </recommendedName>
    <alternativeName>
        <fullName evidence="6">UDP-glucose pyrophosphorylase</fullName>
    </alternativeName>
</protein>
<gene>
    <name evidence="8" type="ordered locus">MYPE160</name>
</gene>
<feature type="domain" description="Nucleotidyl transferase" evidence="7">
    <location>
        <begin position="7"/>
        <end position="276"/>
    </location>
</feature>
<comment type="catalytic activity">
    <reaction evidence="5 6">
        <text>alpha-D-glucose 1-phosphate + UTP + H(+) = UDP-alpha-D-glucose + diphosphate</text>
        <dbReference type="Rhea" id="RHEA:19889"/>
        <dbReference type="ChEBI" id="CHEBI:15378"/>
        <dbReference type="ChEBI" id="CHEBI:33019"/>
        <dbReference type="ChEBI" id="CHEBI:46398"/>
        <dbReference type="ChEBI" id="CHEBI:58601"/>
        <dbReference type="ChEBI" id="CHEBI:58885"/>
        <dbReference type="EC" id="2.7.7.9"/>
    </reaction>
</comment>
<evidence type="ECO:0000256" key="4">
    <source>
        <dbReference type="ARBA" id="ARBA00022695"/>
    </source>
</evidence>
<comment type="similarity">
    <text evidence="1 6">Belongs to the UDPGP type 2 family.</text>
</comment>
<keyword evidence="4 6" id="KW-0548">Nucleotidyltransferase</keyword>
<organism evidence="8 9">
    <name type="scientific">Malacoplasma penetrans (strain HF-2)</name>
    <name type="common">Mycoplasma penetrans</name>
    <dbReference type="NCBI Taxonomy" id="272633"/>
    <lineage>
        <taxon>Bacteria</taxon>
        <taxon>Bacillati</taxon>
        <taxon>Mycoplasmatota</taxon>
        <taxon>Mycoplasmoidales</taxon>
        <taxon>Mycoplasmoidaceae</taxon>
        <taxon>Malacoplasma</taxon>
    </lineage>
</organism>
<dbReference type="Proteomes" id="UP000002522">
    <property type="component" value="Chromosome"/>
</dbReference>
<evidence type="ECO:0000313" key="8">
    <source>
        <dbReference type="EMBL" id="BAC43806.1"/>
    </source>
</evidence>
<evidence type="ECO:0000256" key="3">
    <source>
        <dbReference type="ARBA" id="ARBA00022679"/>
    </source>
</evidence>
<dbReference type="InterPro" id="IPR005771">
    <property type="entry name" value="GalU_uridylyltTrfase_bac/arc"/>
</dbReference>
<dbReference type="Pfam" id="PF00483">
    <property type="entry name" value="NTP_transferase"/>
    <property type="match status" value="1"/>
</dbReference>
<dbReference type="eggNOG" id="COG1210">
    <property type="taxonomic scope" value="Bacteria"/>
</dbReference>
<keyword evidence="9" id="KW-1185">Reference proteome</keyword>
<dbReference type="RefSeq" id="WP_011076842.1">
    <property type="nucleotide sequence ID" value="NC_004432.1"/>
</dbReference>
<dbReference type="HOGENOM" id="CLU_029499_1_2_14"/>
<dbReference type="InParanoid" id="Q8EX34"/>
<dbReference type="STRING" id="272633.gene:10731107"/>